<dbReference type="InterPro" id="IPR013325">
    <property type="entry name" value="RNA_pol_sigma_r2"/>
</dbReference>
<evidence type="ECO:0000256" key="3">
    <source>
        <dbReference type="ARBA" id="ARBA00023082"/>
    </source>
</evidence>
<keyword evidence="9" id="KW-1185">Reference proteome</keyword>
<dbReference type="GO" id="GO:0016987">
    <property type="term" value="F:sigma factor activity"/>
    <property type="evidence" value="ECO:0007669"/>
    <property type="project" value="UniProtKB-KW"/>
</dbReference>
<evidence type="ECO:0000313" key="9">
    <source>
        <dbReference type="Proteomes" id="UP000236379"/>
    </source>
</evidence>
<comment type="similarity">
    <text evidence="1">Belongs to the sigma-70 factor family. ECF subfamily.</text>
</comment>
<evidence type="ECO:0000259" key="6">
    <source>
        <dbReference type="Pfam" id="PF04542"/>
    </source>
</evidence>
<keyword evidence="3" id="KW-0731">Sigma factor</keyword>
<dbReference type="Proteomes" id="UP000236379">
    <property type="component" value="Unassembled WGS sequence"/>
</dbReference>
<evidence type="ECO:0000256" key="2">
    <source>
        <dbReference type="ARBA" id="ARBA00023015"/>
    </source>
</evidence>
<keyword evidence="4" id="KW-0238">DNA-binding</keyword>
<evidence type="ECO:0000313" key="8">
    <source>
        <dbReference type="EMBL" id="PNY81185.1"/>
    </source>
</evidence>
<dbReference type="NCBIfam" id="TIGR02937">
    <property type="entry name" value="sigma70-ECF"/>
    <property type="match status" value="1"/>
</dbReference>
<sequence>MGVTWALMTDPRPLTLAAPPARSVDDVTLVARLRRRDEAALGEVYDGHAGAVYGVLMRLLDHASAQEVTQDVFLRLWERPDAFDPARASLRAYLLVMARSRGLDRLRAQRATLPLYTDEGAELPLPDARPGPVHGSETAQRRERIQAALNELSPTHRESVERAFLRGQTREEIAHAMDVPVGTVKSRLSYALKHLKRVLGEEVSVWLD</sequence>
<dbReference type="PANTHER" id="PTHR43133:SF62">
    <property type="entry name" value="RNA POLYMERASE SIGMA FACTOR SIGZ"/>
    <property type="match status" value="1"/>
</dbReference>
<dbReference type="AlphaFoldDB" id="A0A2K3UXF0"/>
<feature type="domain" description="RNA polymerase sigma-70 region 4" evidence="7">
    <location>
        <begin position="148"/>
        <end position="196"/>
    </location>
</feature>
<dbReference type="EMBL" id="PPPD01000001">
    <property type="protein sequence ID" value="PNY81185.1"/>
    <property type="molecule type" value="Genomic_DNA"/>
</dbReference>
<keyword evidence="5" id="KW-0804">Transcription</keyword>
<dbReference type="Pfam" id="PF04542">
    <property type="entry name" value="Sigma70_r2"/>
    <property type="match status" value="1"/>
</dbReference>
<evidence type="ECO:0000259" key="7">
    <source>
        <dbReference type="Pfam" id="PF04545"/>
    </source>
</evidence>
<proteinExistence type="inferred from homology"/>
<protein>
    <submittedName>
        <fullName evidence="8">RNA polymerase subunit sigma-24</fullName>
    </submittedName>
</protein>
<name>A0A2K3UXF0_9DEIO</name>
<dbReference type="SUPFAM" id="SSF88659">
    <property type="entry name" value="Sigma3 and sigma4 domains of RNA polymerase sigma factors"/>
    <property type="match status" value="1"/>
</dbReference>
<keyword evidence="2" id="KW-0805">Transcription regulation</keyword>
<dbReference type="Gene3D" id="1.10.10.10">
    <property type="entry name" value="Winged helix-like DNA-binding domain superfamily/Winged helix DNA-binding domain"/>
    <property type="match status" value="1"/>
</dbReference>
<dbReference type="InterPro" id="IPR039425">
    <property type="entry name" value="RNA_pol_sigma-70-like"/>
</dbReference>
<dbReference type="Gene3D" id="1.10.1740.10">
    <property type="match status" value="1"/>
</dbReference>
<feature type="domain" description="RNA polymerase sigma-70 region 2" evidence="6">
    <location>
        <begin position="45"/>
        <end position="111"/>
    </location>
</feature>
<dbReference type="CDD" id="cd06171">
    <property type="entry name" value="Sigma70_r4"/>
    <property type="match status" value="1"/>
</dbReference>
<dbReference type="OrthoDB" id="9784984at2"/>
<reference evidence="8 9" key="1">
    <citation type="submission" date="2018-01" db="EMBL/GenBank/DDBJ databases">
        <title>Deinococcus koreensis sp. nov., a radiation-resistant bacterium isolated from river water.</title>
        <authorList>
            <person name="Choi A."/>
        </authorList>
    </citation>
    <scope>NUCLEOTIDE SEQUENCE [LARGE SCALE GENOMIC DNA]</scope>
    <source>
        <strain evidence="8 9">SJW1-2</strain>
    </source>
</reference>
<dbReference type="InterPro" id="IPR007630">
    <property type="entry name" value="RNA_pol_sigma70_r4"/>
</dbReference>
<dbReference type="Pfam" id="PF04545">
    <property type="entry name" value="Sigma70_r4"/>
    <property type="match status" value="1"/>
</dbReference>
<comment type="caution">
    <text evidence="8">The sequence shown here is derived from an EMBL/GenBank/DDBJ whole genome shotgun (WGS) entry which is preliminary data.</text>
</comment>
<dbReference type="GO" id="GO:0006352">
    <property type="term" value="P:DNA-templated transcription initiation"/>
    <property type="evidence" value="ECO:0007669"/>
    <property type="project" value="InterPro"/>
</dbReference>
<organism evidence="8 9">
    <name type="scientific">Deinococcus koreensis</name>
    <dbReference type="NCBI Taxonomy" id="2054903"/>
    <lineage>
        <taxon>Bacteria</taxon>
        <taxon>Thermotogati</taxon>
        <taxon>Deinococcota</taxon>
        <taxon>Deinococci</taxon>
        <taxon>Deinococcales</taxon>
        <taxon>Deinococcaceae</taxon>
        <taxon>Deinococcus</taxon>
    </lineage>
</organism>
<dbReference type="SUPFAM" id="SSF88946">
    <property type="entry name" value="Sigma2 domain of RNA polymerase sigma factors"/>
    <property type="match status" value="1"/>
</dbReference>
<dbReference type="InterPro" id="IPR013324">
    <property type="entry name" value="RNA_pol_sigma_r3/r4-like"/>
</dbReference>
<dbReference type="InterPro" id="IPR007627">
    <property type="entry name" value="RNA_pol_sigma70_r2"/>
</dbReference>
<dbReference type="GO" id="GO:0003677">
    <property type="term" value="F:DNA binding"/>
    <property type="evidence" value="ECO:0007669"/>
    <property type="project" value="UniProtKB-KW"/>
</dbReference>
<evidence type="ECO:0000256" key="1">
    <source>
        <dbReference type="ARBA" id="ARBA00010641"/>
    </source>
</evidence>
<dbReference type="InterPro" id="IPR014284">
    <property type="entry name" value="RNA_pol_sigma-70_dom"/>
</dbReference>
<evidence type="ECO:0000256" key="5">
    <source>
        <dbReference type="ARBA" id="ARBA00023163"/>
    </source>
</evidence>
<gene>
    <name evidence="8" type="ORF">CVO96_07140</name>
</gene>
<evidence type="ECO:0000256" key="4">
    <source>
        <dbReference type="ARBA" id="ARBA00023125"/>
    </source>
</evidence>
<dbReference type="PANTHER" id="PTHR43133">
    <property type="entry name" value="RNA POLYMERASE ECF-TYPE SIGMA FACTO"/>
    <property type="match status" value="1"/>
</dbReference>
<dbReference type="InterPro" id="IPR036388">
    <property type="entry name" value="WH-like_DNA-bd_sf"/>
</dbReference>
<accession>A0A2K3UXF0</accession>